<dbReference type="GO" id="GO:0015344">
    <property type="term" value="F:siderophore uptake transmembrane transporter activity"/>
    <property type="evidence" value="ECO:0007669"/>
    <property type="project" value="TreeGrafter"/>
</dbReference>
<feature type="signal peptide" evidence="7">
    <location>
        <begin position="1"/>
        <end position="21"/>
    </location>
</feature>
<dbReference type="Gene3D" id="2.40.170.20">
    <property type="entry name" value="TonB-dependent receptor, beta-barrel domain"/>
    <property type="match status" value="1"/>
</dbReference>
<evidence type="ECO:0000256" key="2">
    <source>
        <dbReference type="ARBA" id="ARBA00022448"/>
    </source>
</evidence>
<dbReference type="GO" id="GO:0030246">
    <property type="term" value="F:carbohydrate binding"/>
    <property type="evidence" value="ECO:0007669"/>
    <property type="project" value="InterPro"/>
</dbReference>
<dbReference type="Proteomes" id="UP000249645">
    <property type="component" value="Unassembled WGS sequence"/>
</dbReference>
<evidence type="ECO:0000313" key="11">
    <source>
        <dbReference type="Proteomes" id="UP000249645"/>
    </source>
</evidence>
<evidence type="ECO:0000256" key="6">
    <source>
        <dbReference type="ARBA" id="ARBA00023237"/>
    </source>
</evidence>
<evidence type="ECO:0000259" key="9">
    <source>
        <dbReference type="Pfam" id="PF25183"/>
    </source>
</evidence>
<evidence type="ECO:0000259" key="8">
    <source>
        <dbReference type="Pfam" id="PF07715"/>
    </source>
</evidence>
<dbReference type="SUPFAM" id="SSF49452">
    <property type="entry name" value="Starch-binding domain-like"/>
    <property type="match status" value="1"/>
</dbReference>
<evidence type="ECO:0000256" key="7">
    <source>
        <dbReference type="SAM" id="SignalP"/>
    </source>
</evidence>
<dbReference type="Pfam" id="PF13620">
    <property type="entry name" value="CarboxypepD_reg"/>
    <property type="match status" value="1"/>
</dbReference>
<feature type="chain" id="PRO_5016062714" evidence="7">
    <location>
        <begin position="22"/>
        <end position="1102"/>
    </location>
</feature>
<keyword evidence="3" id="KW-1134">Transmembrane beta strand</keyword>
<dbReference type="Pfam" id="PF07715">
    <property type="entry name" value="Plug"/>
    <property type="match status" value="1"/>
</dbReference>
<dbReference type="PANTHER" id="PTHR30069">
    <property type="entry name" value="TONB-DEPENDENT OUTER MEMBRANE RECEPTOR"/>
    <property type="match status" value="1"/>
</dbReference>
<sequence>MFLKRIFQLMLIILLPGIAAAQVTTGTITGTVKTADGKIVDGAAVKAVHTPTGSVYTATSNNDGHFTLANVRVGGPYTLTVDYTGLGSYKVDDINAALGTPLVVDVVLVEQSKSLDNVVVASSRNSIISSLHSGTAVTISSRQLQTLPTINNSVQDFVRFMPQVKVGNSGNDGSSTGISFGGQNNRYNQFTIDGANASDVFGLGSTGTNGGQANVNPISMEAIQELQVVMSPYDVAQGGFTGGGINAITKSGTNKFHGNVYGQYQNQNFVGKSAGYNSTITRKDYGEFKNYRYGASLGGPIIQNKLFFFANFEKYNRSTPLAFDPTNSGSGSKVNPDTLEYIRQQLISKYNYDPGSYGSINNINKSTSVFARIDWNIDDKNKLMVRFNHVDGSNTILSRSATTAIFANSGYGFTDKNNSFVAELNSQISSNASNLLRITYTSVRDARSTSRFPNVAIYNFNPKDSATILYNIGSDYSSAVNGLNQDVWTLTDNFNLYKGNHTFTFGTNNTLYKSVNFFLQGYYGAYTYGASSTTSSANINNFLNNTGLTTYQIGFSTSSTPGDKAPATLKAGQFSLYAQDAWAITDKFRLTYGIRFDLPSFFNKPSANEAFASTFPGYTTNQMPKTRIMYSPRVGFNWDVKGDASMQLRGGAGLFTGNVPFVWVSNQISNTGVQSQNITYTGTGITSNNITFTNDQNSPNLGAFVPSASTASGTVINVIDKKFKFPQVFRANLALDQKLGFWGLIGTVEGVFTKTLNNANYQNINISQNGDSSVNIGPTSRPIWTKYSNTAYGNVLYLTNTSAGYGYNFTFQIQKPYSQGWSGSLAYTFGHSTSLNDLTSSVAQSNWRSPINTYGLNNPDVSTSNFNMGSRIIGFISKEFRYANDHLSTTISLTYSGQSGQRFSYTYGNNILGDYTINSTSGAVALAYIPMGISQANFVDINTSSYKRTAAQQWSDFQSFMLNNPYLKDNQGKVAKRNGASLPWENHFDVKISQNFMMGTNKLEVFFSVLNVGNMINKNSGWSYGSGSGPDGFYTLQSNLFSVVTSGSQTVNGVATTTPTKYNPAFQFNQGNFSQVKGVYRPYTVNDFTSRWNAVIGAKLSF</sequence>
<dbReference type="Gene3D" id="2.60.40.1120">
    <property type="entry name" value="Carboxypeptidase-like, regulatory domain"/>
    <property type="match status" value="1"/>
</dbReference>
<name>A0A2W5H233_9SPHI</name>
<dbReference type="SUPFAM" id="SSF56935">
    <property type="entry name" value="Porins"/>
    <property type="match status" value="1"/>
</dbReference>
<feature type="domain" description="TonB-dependent transporter Oar-like beta-barrel" evidence="9">
    <location>
        <begin position="248"/>
        <end position="1018"/>
    </location>
</feature>
<dbReference type="InterPro" id="IPR036942">
    <property type="entry name" value="Beta-barrel_TonB_sf"/>
</dbReference>
<dbReference type="EMBL" id="QFOI01000098">
    <property type="protein sequence ID" value="PZP49712.1"/>
    <property type="molecule type" value="Genomic_DNA"/>
</dbReference>
<organism evidence="10 11">
    <name type="scientific">Pseudopedobacter saltans</name>
    <dbReference type="NCBI Taxonomy" id="151895"/>
    <lineage>
        <taxon>Bacteria</taxon>
        <taxon>Pseudomonadati</taxon>
        <taxon>Bacteroidota</taxon>
        <taxon>Sphingobacteriia</taxon>
        <taxon>Sphingobacteriales</taxon>
        <taxon>Sphingobacteriaceae</taxon>
        <taxon>Pseudopedobacter</taxon>
    </lineage>
</organism>
<evidence type="ECO:0000313" key="10">
    <source>
        <dbReference type="EMBL" id="PZP49712.1"/>
    </source>
</evidence>
<proteinExistence type="predicted"/>
<keyword evidence="6" id="KW-0998">Cell outer membrane</keyword>
<protein>
    <submittedName>
        <fullName evidence="10">Uncharacterized protein</fullName>
    </submittedName>
</protein>
<keyword evidence="7" id="KW-0732">Signal</keyword>
<feature type="domain" description="TonB-dependent receptor plug" evidence="8">
    <location>
        <begin position="137"/>
        <end position="245"/>
    </location>
</feature>
<dbReference type="GO" id="GO:0009279">
    <property type="term" value="C:cell outer membrane"/>
    <property type="evidence" value="ECO:0007669"/>
    <property type="project" value="UniProtKB-SubCell"/>
</dbReference>
<comment type="caution">
    <text evidence="10">The sequence shown here is derived from an EMBL/GenBank/DDBJ whole genome shotgun (WGS) entry which is preliminary data.</text>
</comment>
<keyword evidence="4" id="KW-0812">Transmembrane</keyword>
<dbReference type="InterPro" id="IPR057601">
    <property type="entry name" value="Oar-like_b-barrel"/>
</dbReference>
<dbReference type="PANTHER" id="PTHR30069:SF46">
    <property type="entry name" value="OAR PROTEIN"/>
    <property type="match status" value="1"/>
</dbReference>
<keyword evidence="5" id="KW-0472">Membrane</keyword>
<dbReference type="GO" id="GO:0044718">
    <property type="term" value="P:siderophore transmembrane transport"/>
    <property type="evidence" value="ECO:0007669"/>
    <property type="project" value="TreeGrafter"/>
</dbReference>
<dbReference type="AlphaFoldDB" id="A0A2W5H233"/>
<keyword evidence="2" id="KW-0813">Transport</keyword>
<gene>
    <name evidence="10" type="ORF">DI598_07200</name>
</gene>
<dbReference type="Gene3D" id="2.170.130.10">
    <property type="entry name" value="TonB-dependent receptor, plug domain"/>
    <property type="match status" value="1"/>
</dbReference>
<comment type="subcellular location">
    <subcellularLocation>
        <location evidence="1">Cell outer membrane</location>
        <topology evidence="1">Multi-pass membrane protein</topology>
    </subcellularLocation>
</comment>
<evidence type="ECO:0000256" key="5">
    <source>
        <dbReference type="ARBA" id="ARBA00023136"/>
    </source>
</evidence>
<dbReference type="InterPro" id="IPR039426">
    <property type="entry name" value="TonB-dep_rcpt-like"/>
</dbReference>
<accession>A0A2W5H233</accession>
<reference evidence="10 11" key="1">
    <citation type="submission" date="2017-11" db="EMBL/GenBank/DDBJ databases">
        <title>Infants hospitalized years apart are colonized by the same room-sourced microbial strains.</title>
        <authorList>
            <person name="Brooks B."/>
            <person name="Olm M.R."/>
            <person name="Firek B.A."/>
            <person name="Baker R."/>
            <person name="Thomas B.C."/>
            <person name="Morowitz M.J."/>
            <person name="Banfield J.F."/>
        </authorList>
    </citation>
    <scope>NUCLEOTIDE SEQUENCE [LARGE SCALE GENOMIC DNA]</scope>
    <source>
        <strain evidence="10">S2_009_000_R2_76</strain>
    </source>
</reference>
<dbReference type="InterPro" id="IPR012910">
    <property type="entry name" value="Plug_dom"/>
</dbReference>
<dbReference type="InterPro" id="IPR013784">
    <property type="entry name" value="Carb-bd-like_fold"/>
</dbReference>
<dbReference type="InterPro" id="IPR037066">
    <property type="entry name" value="Plug_dom_sf"/>
</dbReference>
<dbReference type="Pfam" id="PF25183">
    <property type="entry name" value="OMP_b-brl_4"/>
    <property type="match status" value="1"/>
</dbReference>
<evidence type="ECO:0000256" key="4">
    <source>
        <dbReference type="ARBA" id="ARBA00022692"/>
    </source>
</evidence>
<evidence type="ECO:0000256" key="3">
    <source>
        <dbReference type="ARBA" id="ARBA00022452"/>
    </source>
</evidence>
<evidence type="ECO:0000256" key="1">
    <source>
        <dbReference type="ARBA" id="ARBA00004571"/>
    </source>
</evidence>